<dbReference type="Gene3D" id="1.50.10.130">
    <property type="entry name" value="Terpene synthase, N-terminal domain"/>
    <property type="match status" value="1"/>
</dbReference>
<dbReference type="Gene3D" id="1.10.600.10">
    <property type="entry name" value="Farnesyl Diphosphate Synthase"/>
    <property type="match status" value="1"/>
</dbReference>
<dbReference type="InterPro" id="IPR008930">
    <property type="entry name" value="Terpenoid_cyclase/PrenylTrfase"/>
</dbReference>
<evidence type="ECO:0000313" key="4">
    <source>
        <dbReference type="Proteomes" id="UP000836841"/>
    </source>
</evidence>
<dbReference type="GO" id="GO:0010333">
    <property type="term" value="F:terpene synthase activity"/>
    <property type="evidence" value="ECO:0007669"/>
    <property type="project" value="InterPro"/>
</dbReference>
<keyword evidence="2" id="KW-0456">Lyase</keyword>
<dbReference type="PANTHER" id="PTHR31225:SF98">
    <property type="entry name" value="TERPENE SYNTHASE 9-RELATED"/>
    <property type="match status" value="1"/>
</dbReference>
<gene>
    <name evidence="3" type="ORF">TAV2_LOCUS12150</name>
</gene>
<evidence type="ECO:0000313" key="3">
    <source>
        <dbReference type="EMBL" id="CAH2057409.1"/>
    </source>
</evidence>
<keyword evidence="4" id="KW-1185">Reference proteome</keyword>
<dbReference type="SUPFAM" id="SSF48239">
    <property type="entry name" value="Terpenoid cyclases/Protein prenyltransferases"/>
    <property type="match status" value="1"/>
</dbReference>
<dbReference type="InterPro" id="IPR036965">
    <property type="entry name" value="Terpene_synth_N_sf"/>
</dbReference>
<proteinExistence type="predicted"/>
<dbReference type="InterPro" id="IPR008949">
    <property type="entry name" value="Isoprenoid_synthase_dom_sf"/>
</dbReference>
<dbReference type="EMBL" id="CAJVSB020000666">
    <property type="protein sequence ID" value="CAH2057409.1"/>
    <property type="molecule type" value="Genomic_DNA"/>
</dbReference>
<accession>A0AAU9S733</accession>
<keyword evidence="1" id="KW-0460">Magnesium</keyword>
<sequence length="114" mass="13007">MESLGRDVWGLVGQYEASQHGMAGEGDLQEAKNFSAKHLRSLLSAGKMEMKVAKQVQQSLELPLRWRLQRLEARNFIDLFPLESQESSLLLELARLDYNLVQSVHQNEVKELAK</sequence>
<organism evidence="3 4">
    <name type="scientific">Thlaspi arvense</name>
    <name type="common">Field penny-cress</name>
    <dbReference type="NCBI Taxonomy" id="13288"/>
    <lineage>
        <taxon>Eukaryota</taxon>
        <taxon>Viridiplantae</taxon>
        <taxon>Streptophyta</taxon>
        <taxon>Embryophyta</taxon>
        <taxon>Tracheophyta</taxon>
        <taxon>Spermatophyta</taxon>
        <taxon>Magnoliopsida</taxon>
        <taxon>eudicotyledons</taxon>
        <taxon>Gunneridae</taxon>
        <taxon>Pentapetalae</taxon>
        <taxon>rosids</taxon>
        <taxon>malvids</taxon>
        <taxon>Brassicales</taxon>
        <taxon>Brassicaceae</taxon>
        <taxon>Thlaspideae</taxon>
        <taxon>Thlaspi</taxon>
    </lineage>
</organism>
<dbReference type="PANTHER" id="PTHR31225">
    <property type="entry name" value="OS04G0344100 PROTEIN-RELATED"/>
    <property type="match status" value="1"/>
</dbReference>
<protein>
    <submittedName>
        <fullName evidence="3">Uncharacterized protein</fullName>
    </submittedName>
</protein>
<dbReference type="InterPro" id="IPR050148">
    <property type="entry name" value="Terpene_synthase-like"/>
</dbReference>
<evidence type="ECO:0000256" key="1">
    <source>
        <dbReference type="ARBA" id="ARBA00022842"/>
    </source>
</evidence>
<dbReference type="Proteomes" id="UP000836841">
    <property type="component" value="Unassembled WGS sequence"/>
</dbReference>
<name>A0AAU9S733_THLAR</name>
<dbReference type="AlphaFoldDB" id="A0AAU9S733"/>
<comment type="caution">
    <text evidence="3">The sequence shown here is derived from an EMBL/GenBank/DDBJ whole genome shotgun (WGS) entry which is preliminary data.</text>
</comment>
<evidence type="ECO:0000256" key="2">
    <source>
        <dbReference type="ARBA" id="ARBA00023239"/>
    </source>
</evidence>
<reference evidence="3 4" key="1">
    <citation type="submission" date="2022-03" db="EMBL/GenBank/DDBJ databases">
        <authorList>
            <person name="Nunn A."/>
            <person name="Chopra R."/>
            <person name="Nunn A."/>
            <person name="Contreras Garrido A."/>
        </authorList>
    </citation>
    <scope>NUCLEOTIDE SEQUENCE [LARGE SCALE GENOMIC DNA]</scope>
</reference>
<dbReference type="GO" id="GO:0016114">
    <property type="term" value="P:terpenoid biosynthetic process"/>
    <property type="evidence" value="ECO:0007669"/>
    <property type="project" value="InterPro"/>
</dbReference>